<keyword evidence="7" id="KW-0297">G-protein coupled receptor</keyword>
<dbReference type="Pfam" id="PF05296">
    <property type="entry name" value="TAS2R"/>
    <property type="match status" value="1"/>
</dbReference>
<keyword evidence="3" id="KW-0919">Taste</keyword>
<dbReference type="FunFam" id="1.20.1070.10:FF:000055">
    <property type="entry name" value="Taste receptor type 2"/>
    <property type="match status" value="1"/>
</dbReference>
<proteinExistence type="inferred from homology"/>
<feature type="transmembrane region" description="Helical" evidence="13">
    <location>
        <begin position="230"/>
        <end position="250"/>
    </location>
</feature>
<dbReference type="GO" id="GO:0004930">
    <property type="term" value="F:G protein-coupled receptor activity"/>
    <property type="evidence" value="ECO:0007669"/>
    <property type="project" value="UniProtKB-KW"/>
</dbReference>
<dbReference type="AlphaFoldDB" id="A0A670K9I3"/>
<evidence type="ECO:0000256" key="7">
    <source>
        <dbReference type="ARBA" id="ARBA00023040"/>
    </source>
</evidence>
<evidence type="ECO:0000256" key="3">
    <source>
        <dbReference type="ARBA" id="ARBA00022480"/>
    </source>
</evidence>
<dbReference type="GeneTree" id="ENSGT01150000286961"/>
<keyword evidence="6 13" id="KW-1133">Transmembrane helix</keyword>
<dbReference type="PANTHER" id="PTHR11394">
    <property type="entry name" value="TASTE RECEPTOR TYPE 2"/>
    <property type="match status" value="1"/>
</dbReference>
<feature type="transmembrane region" description="Helical" evidence="13">
    <location>
        <begin position="295"/>
        <end position="316"/>
    </location>
</feature>
<feature type="transmembrane region" description="Helical" evidence="13">
    <location>
        <begin position="6"/>
        <end position="33"/>
    </location>
</feature>
<accession>A0A670K9I3</accession>
<feature type="transmembrane region" description="Helical" evidence="13">
    <location>
        <begin position="345"/>
        <end position="365"/>
    </location>
</feature>
<evidence type="ECO:0000256" key="13">
    <source>
        <dbReference type="SAM" id="Phobius"/>
    </source>
</evidence>
<dbReference type="GO" id="GO:0016020">
    <property type="term" value="C:membrane"/>
    <property type="evidence" value="ECO:0007669"/>
    <property type="project" value="UniProtKB-SubCell"/>
</dbReference>
<dbReference type="PANTHER" id="PTHR11394:SF149">
    <property type="entry name" value="TASTE RECEPTOR TYPE 2 MEMBER 1"/>
    <property type="match status" value="1"/>
</dbReference>
<feature type="transmembrane region" description="Helical" evidence="13">
    <location>
        <begin position="129"/>
        <end position="151"/>
    </location>
</feature>
<evidence type="ECO:0000256" key="10">
    <source>
        <dbReference type="ARBA" id="ARBA00023180"/>
    </source>
</evidence>
<protein>
    <recommendedName>
        <fullName evidence="16">Taste receptor type 2</fullName>
    </recommendedName>
</protein>
<evidence type="ECO:0000313" key="15">
    <source>
        <dbReference type="Proteomes" id="UP000472272"/>
    </source>
</evidence>
<keyword evidence="15" id="KW-1185">Reference proteome</keyword>
<keyword evidence="5 13" id="KW-0812">Transmembrane</keyword>
<feature type="transmembrane region" description="Helical" evidence="13">
    <location>
        <begin position="191"/>
        <end position="209"/>
    </location>
</feature>
<evidence type="ECO:0000256" key="8">
    <source>
        <dbReference type="ARBA" id="ARBA00023136"/>
    </source>
</evidence>
<evidence type="ECO:0008006" key="16">
    <source>
        <dbReference type="Google" id="ProtNLM"/>
    </source>
</evidence>
<evidence type="ECO:0000256" key="11">
    <source>
        <dbReference type="ARBA" id="ARBA00023224"/>
    </source>
</evidence>
<comment type="similarity">
    <text evidence="2 12">Belongs to the G-protein coupled receptor T2R family.</text>
</comment>
<keyword evidence="11" id="KW-0807">Transducer</keyword>
<evidence type="ECO:0000256" key="6">
    <source>
        <dbReference type="ARBA" id="ARBA00022989"/>
    </source>
</evidence>
<dbReference type="Gene3D" id="1.20.1070.10">
    <property type="entry name" value="Rhodopsin 7-helix transmembrane proteins"/>
    <property type="match status" value="1"/>
</dbReference>
<evidence type="ECO:0000256" key="5">
    <source>
        <dbReference type="ARBA" id="ARBA00022692"/>
    </source>
</evidence>
<reference evidence="14" key="3">
    <citation type="submission" date="2025-09" db="UniProtKB">
        <authorList>
            <consortium name="Ensembl"/>
        </authorList>
    </citation>
    <scope>IDENTIFICATION</scope>
</reference>
<keyword evidence="4" id="KW-0716">Sensory transduction</keyword>
<dbReference type="Ensembl" id="ENSPMRT00000034192.1">
    <property type="protein sequence ID" value="ENSPMRP00000032249.1"/>
    <property type="gene ID" value="ENSPMRG00000020905.1"/>
</dbReference>
<evidence type="ECO:0000256" key="1">
    <source>
        <dbReference type="ARBA" id="ARBA00004141"/>
    </source>
</evidence>
<feature type="transmembrane region" description="Helical" evidence="13">
    <location>
        <begin position="256"/>
        <end position="275"/>
    </location>
</feature>
<evidence type="ECO:0000256" key="2">
    <source>
        <dbReference type="ARBA" id="ARBA00007376"/>
    </source>
</evidence>
<evidence type="ECO:0000256" key="4">
    <source>
        <dbReference type="ARBA" id="ARBA00022606"/>
    </source>
</evidence>
<evidence type="ECO:0000256" key="12">
    <source>
        <dbReference type="RuleBase" id="RU004423"/>
    </source>
</evidence>
<sequence>MTTSYELFGFILLVIETLIGMVGNGFIVIINFIDWHSSRKLSPADMILSCLGLFRVLFHEVVIQSAIFKLFSLDAVRGTDAKMARYSSWTFVTTTDLWFATWLSVLYCVKIANFSHPLFLQMKRRFPGLVPWLLLGTVGFSAITTTVAILGSSKMTKCNLFGSFPSNNSDSGIKMPNDCWYVALLYTTPNFLPFMIFLSSSILLLTSLWRHKNLLQSSAKDASTEVHLKAIKALASFFILYIASFLMEILGILNNWIGITDAWALILILNVIASYSSGSPRPYGSDIPSQEQYHLCKCVCVCVCVCVCMCVCMRAPTYALRIQSTGYSPAQGCLAIVRKFAQENFLLGMPFSTFYSVCLVIYYYVKI</sequence>
<comment type="subcellular location">
    <subcellularLocation>
        <location evidence="1">Membrane</location>
        <topology evidence="1">Multi-pass membrane protein</topology>
    </subcellularLocation>
</comment>
<keyword evidence="9" id="KW-0675">Receptor</keyword>
<dbReference type="GO" id="GO:0033038">
    <property type="term" value="F:bitter taste receptor activity"/>
    <property type="evidence" value="ECO:0007669"/>
    <property type="project" value="InterPro"/>
</dbReference>
<keyword evidence="10" id="KW-0325">Glycoprotein</keyword>
<keyword evidence="8 13" id="KW-0472">Membrane</keyword>
<dbReference type="Proteomes" id="UP000472272">
    <property type="component" value="Chromosome 17"/>
</dbReference>
<evidence type="ECO:0000256" key="9">
    <source>
        <dbReference type="ARBA" id="ARBA00023170"/>
    </source>
</evidence>
<dbReference type="SUPFAM" id="SSF81321">
    <property type="entry name" value="Family A G protein-coupled receptor-like"/>
    <property type="match status" value="1"/>
</dbReference>
<evidence type="ECO:0000313" key="14">
    <source>
        <dbReference type="Ensembl" id="ENSPMRP00000032249.1"/>
    </source>
</evidence>
<feature type="transmembrane region" description="Helical" evidence="13">
    <location>
        <begin position="88"/>
        <end position="109"/>
    </location>
</feature>
<reference evidence="14" key="2">
    <citation type="submission" date="2025-08" db="UniProtKB">
        <authorList>
            <consortium name="Ensembl"/>
        </authorList>
    </citation>
    <scope>IDENTIFICATION</scope>
</reference>
<dbReference type="InterPro" id="IPR007960">
    <property type="entry name" value="TAS2R"/>
</dbReference>
<organism evidence="14 15">
    <name type="scientific">Podarcis muralis</name>
    <name type="common">Wall lizard</name>
    <name type="synonym">Lacerta muralis</name>
    <dbReference type="NCBI Taxonomy" id="64176"/>
    <lineage>
        <taxon>Eukaryota</taxon>
        <taxon>Metazoa</taxon>
        <taxon>Chordata</taxon>
        <taxon>Craniata</taxon>
        <taxon>Vertebrata</taxon>
        <taxon>Euteleostomi</taxon>
        <taxon>Lepidosauria</taxon>
        <taxon>Squamata</taxon>
        <taxon>Bifurcata</taxon>
        <taxon>Unidentata</taxon>
        <taxon>Episquamata</taxon>
        <taxon>Laterata</taxon>
        <taxon>Lacertibaenia</taxon>
        <taxon>Lacertidae</taxon>
        <taxon>Podarcis</taxon>
    </lineage>
</organism>
<reference evidence="14 15" key="1">
    <citation type="journal article" date="2019" name="Proc. Natl. Acad. Sci. U.S.A.">
        <title>Regulatory changes in pterin and carotenoid genes underlie balanced color polymorphisms in the wall lizard.</title>
        <authorList>
            <person name="Andrade P."/>
            <person name="Pinho C."/>
            <person name="Perez I de Lanuza G."/>
            <person name="Afonso S."/>
            <person name="Brejcha J."/>
            <person name="Rubin C.J."/>
            <person name="Wallerman O."/>
            <person name="Pereira P."/>
            <person name="Sabatino S.J."/>
            <person name="Bellati A."/>
            <person name="Pellitteri-Rosa D."/>
            <person name="Bosakova Z."/>
            <person name="Bunikis I."/>
            <person name="Carretero M.A."/>
            <person name="Feiner N."/>
            <person name="Marsik P."/>
            <person name="Pauperio F."/>
            <person name="Salvi D."/>
            <person name="Soler L."/>
            <person name="While G.M."/>
            <person name="Uller T."/>
            <person name="Font E."/>
            <person name="Andersson L."/>
            <person name="Carneiro M."/>
        </authorList>
    </citation>
    <scope>NUCLEOTIDE SEQUENCE</scope>
</reference>
<name>A0A670K9I3_PODMU</name>